<evidence type="ECO:0000313" key="3">
    <source>
        <dbReference type="Proteomes" id="UP000531231"/>
    </source>
</evidence>
<reference evidence="2 3" key="1">
    <citation type="submission" date="2020-08" db="EMBL/GenBank/DDBJ databases">
        <title>Genomic Encyclopedia of Type Strains, Phase IV (KMG-IV): sequencing the most valuable type-strain genomes for metagenomic binning, comparative biology and taxonomic classification.</title>
        <authorList>
            <person name="Goeker M."/>
        </authorList>
    </citation>
    <scope>NUCLEOTIDE SEQUENCE [LARGE SCALE GENOMIC DNA]</scope>
    <source>
        <strain evidence="2 3">DSM 25620</strain>
    </source>
</reference>
<dbReference type="Proteomes" id="UP000531231">
    <property type="component" value="Unassembled WGS sequence"/>
</dbReference>
<gene>
    <name evidence="2" type="ORF">HNQ68_003452</name>
</gene>
<evidence type="ECO:0000313" key="2">
    <source>
        <dbReference type="EMBL" id="MBB5092885.1"/>
    </source>
</evidence>
<organism evidence="2 3">
    <name type="scientific">Pseudochrobactrum saccharolyticum</name>
    <dbReference type="NCBI Taxonomy" id="354352"/>
    <lineage>
        <taxon>Bacteria</taxon>
        <taxon>Pseudomonadati</taxon>
        <taxon>Pseudomonadota</taxon>
        <taxon>Alphaproteobacteria</taxon>
        <taxon>Hyphomicrobiales</taxon>
        <taxon>Brucellaceae</taxon>
        <taxon>Pseudochrobactrum</taxon>
    </lineage>
</organism>
<dbReference type="RefSeq" id="WP_151160383.1">
    <property type="nucleotide sequence ID" value="NZ_JACHIL010000012.1"/>
</dbReference>
<protein>
    <submittedName>
        <fullName evidence="2">Uncharacterized protein</fullName>
    </submittedName>
</protein>
<proteinExistence type="predicted"/>
<keyword evidence="1" id="KW-0732">Signal</keyword>
<sequence length="184" mass="20303">MRNKSLVTSFLTLLALGGGLAVVDTELAFAAPDCSGETFISCNVAKNKHLQICIEPENGDAAPKFTYQFTEKGKDGLSLSEAFSAKTVSPWKGVGRAITSTVTFNNEGYKYQVWQSFDRLDEEAELEAGVHIFKGDEDIASFTCQRDGQTKIAPLFALEDAMEQAGWCYDSGKFEWQRCENKSQ</sequence>
<accession>A0A7W8AMA1</accession>
<feature type="signal peptide" evidence="1">
    <location>
        <begin position="1"/>
        <end position="30"/>
    </location>
</feature>
<evidence type="ECO:0000256" key="1">
    <source>
        <dbReference type="SAM" id="SignalP"/>
    </source>
</evidence>
<comment type="caution">
    <text evidence="2">The sequence shown here is derived from an EMBL/GenBank/DDBJ whole genome shotgun (WGS) entry which is preliminary data.</text>
</comment>
<dbReference type="EMBL" id="JACHIL010000012">
    <property type="protein sequence ID" value="MBB5092885.1"/>
    <property type="molecule type" value="Genomic_DNA"/>
</dbReference>
<keyword evidence="3" id="KW-1185">Reference proteome</keyword>
<name>A0A7W8AMA1_9HYPH</name>
<dbReference type="AlphaFoldDB" id="A0A7W8AMA1"/>
<feature type="chain" id="PRO_5030769553" evidence="1">
    <location>
        <begin position="31"/>
        <end position="184"/>
    </location>
</feature>